<sequence length="706" mass="77380">MIAFLFALSNAHFAFAQEQNNPPAPEPPQSDPAPAQPDPAPASQPEPAKPEPAKAEPVQEVSVRGDWLGDATDKRIKSYPGARTVLDETALHKSGARSVEDALRAVPGVRVHDESGLGILPNIGIRGLSPQRSEQVLILVDGIPINVAPYGQTGLSLFPVTLESIESVDVARGGIAVRYGPNNVGGVINIHTRRIPKKLTLGVGETVHMGADGRLLSATYARAGGYVLENLGLQAQLVEEAGTGYRPRSGTRVDNVILDADWKPSKENRLTGRFQYYKADTDLPGALTPAAYESNPNQSQRPFDRFEGDTLRGSASWTLSSGDHEFTWTNFVNQSYRSFEFGSPITAGVPVTARSTSPRHFFVVGSEPRYTVVFDAAVHHKLTVGARYVHEQLGYKSDVSTFATGQYLVDNLWDFHDNALAAYVSDTLGMLDNRLEITPGVRVESLGLSYRDQQTGKGTTNVTNDVLPGISLGYRVAEPVFLYANYNKSFRPVQFTQITYGGELRPESAINYEVGTRISPIPDLTVNVTGFGIDFRDKLEFQGTNIGFRNLGRARHLGVETTVKAALSKQYAVEAGYTYLDTEQLGGKFPGNELPYASHHQLSVRARYAVRNFTWVVSGTYQSSAFSDGENTHVETPDGTKGPIPDYWLWNTQVTRQFDVGPTKVRLALAVNNLLDSRYYFRSVSYSNGRMPGQGRSAFVRLELEL</sequence>
<dbReference type="PROSITE" id="PS52016">
    <property type="entry name" value="TONB_DEPENDENT_REC_3"/>
    <property type="match status" value="1"/>
</dbReference>
<accession>A0ABZ2L861</accession>
<evidence type="ECO:0000256" key="1">
    <source>
        <dbReference type="ARBA" id="ARBA00004571"/>
    </source>
</evidence>
<protein>
    <submittedName>
        <fullName evidence="14">TonB-dependent receptor</fullName>
    </submittedName>
</protein>
<dbReference type="PANTHER" id="PTHR30442">
    <property type="entry name" value="IRON III DICITRATE TRANSPORT PROTEIN FECA"/>
    <property type="match status" value="1"/>
</dbReference>
<proteinExistence type="inferred from homology"/>
<dbReference type="EMBL" id="CP089983">
    <property type="protein sequence ID" value="WXB05381.1"/>
    <property type="molecule type" value="Genomic_DNA"/>
</dbReference>
<dbReference type="CDD" id="cd01347">
    <property type="entry name" value="ligand_gated_channel"/>
    <property type="match status" value="1"/>
</dbReference>
<keyword evidence="11" id="KW-0732">Signal</keyword>
<gene>
    <name evidence="14" type="ORF">LVJ94_51860</name>
</gene>
<dbReference type="SUPFAM" id="SSF56935">
    <property type="entry name" value="Porins"/>
    <property type="match status" value="1"/>
</dbReference>
<evidence type="ECO:0000256" key="7">
    <source>
        <dbReference type="ARBA" id="ARBA00023237"/>
    </source>
</evidence>
<evidence type="ECO:0000256" key="2">
    <source>
        <dbReference type="ARBA" id="ARBA00022448"/>
    </source>
</evidence>
<organism evidence="14 15">
    <name type="scientific">Pendulispora rubella</name>
    <dbReference type="NCBI Taxonomy" id="2741070"/>
    <lineage>
        <taxon>Bacteria</taxon>
        <taxon>Pseudomonadati</taxon>
        <taxon>Myxococcota</taxon>
        <taxon>Myxococcia</taxon>
        <taxon>Myxococcales</taxon>
        <taxon>Sorangiineae</taxon>
        <taxon>Pendulisporaceae</taxon>
        <taxon>Pendulispora</taxon>
    </lineage>
</organism>
<dbReference type="InterPro" id="IPR037066">
    <property type="entry name" value="Plug_dom_sf"/>
</dbReference>
<evidence type="ECO:0000256" key="10">
    <source>
        <dbReference type="SAM" id="MobiDB-lite"/>
    </source>
</evidence>
<evidence type="ECO:0000256" key="6">
    <source>
        <dbReference type="ARBA" id="ARBA00023136"/>
    </source>
</evidence>
<evidence type="ECO:0000256" key="9">
    <source>
        <dbReference type="RuleBase" id="RU003357"/>
    </source>
</evidence>
<dbReference type="Gene3D" id="2.40.170.20">
    <property type="entry name" value="TonB-dependent receptor, beta-barrel domain"/>
    <property type="match status" value="1"/>
</dbReference>
<reference evidence="14" key="1">
    <citation type="submission" date="2021-12" db="EMBL/GenBank/DDBJ databases">
        <title>Discovery of the Pendulisporaceae a myxobacterial family with distinct sporulation behavior and unique specialized metabolism.</title>
        <authorList>
            <person name="Garcia R."/>
            <person name="Popoff A."/>
            <person name="Bader C.D."/>
            <person name="Loehr J."/>
            <person name="Walesch S."/>
            <person name="Walt C."/>
            <person name="Boldt J."/>
            <person name="Bunk B."/>
            <person name="Haeckl F.J.F.P.J."/>
            <person name="Gunesch A.P."/>
            <person name="Birkelbach J."/>
            <person name="Nuebel U."/>
            <person name="Pietschmann T."/>
            <person name="Bach T."/>
            <person name="Mueller R."/>
        </authorList>
    </citation>
    <scope>NUCLEOTIDE SEQUENCE</scope>
    <source>
        <strain evidence="14">MSr11367</strain>
    </source>
</reference>
<dbReference type="InterPro" id="IPR039426">
    <property type="entry name" value="TonB-dep_rcpt-like"/>
</dbReference>
<evidence type="ECO:0000313" key="15">
    <source>
        <dbReference type="Proteomes" id="UP001374803"/>
    </source>
</evidence>
<feature type="signal peptide" evidence="11">
    <location>
        <begin position="1"/>
        <end position="16"/>
    </location>
</feature>
<feature type="domain" description="TonB-dependent receptor-like beta-barrel" evidence="12">
    <location>
        <begin position="266"/>
        <end position="674"/>
    </location>
</feature>
<keyword evidence="3 8" id="KW-1134">Transmembrane beta strand</keyword>
<feature type="domain" description="TonB-dependent receptor plug" evidence="13">
    <location>
        <begin position="77"/>
        <end position="187"/>
    </location>
</feature>
<evidence type="ECO:0000259" key="12">
    <source>
        <dbReference type="Pfam" id="PF00593"/>
    </source>
</evidence>
<keyword evidence="7 8" id="KW-0998">Cell outer membrane</keyword>
<keyword evidence="2 8" id="KW-0813">Transport</keyword>
<feature type="region of interest" description="Disordered" evidence="10">
    <location>
        <begin position="16"/>
        <end position="66"/>
    </location>
</feature>
<dbReference type="Proteomes" id="UP001374803">
    <property type="component" value="Chromosome"/>
</dbReference>
<dbReference type="InterPro" id="IPR036942">
    <property type="entry name" value="Beta-barrel_TonB_sf"/>
</dbReference>
<dbReference type="Pfam" id="PF00593">
    <property type="entry name" value="TonB_dep_Rec_b-barrel"/>
    <property type="match status" value="1"/>
</dbReference>
<comment type="similarity">
    <text evidence="8 9">Belongs to the TonB-dependent receptor family.</text>
</comment>
<keyword evidence="4 8" id="KW-0812">Transmembrane</keyword>
<keyword evidence="14" id="KW-0675">Receptor</keyword>
<feature type="chain" id="PRO_5045191824" evidence="11">
    <location>
        <begin position="17"/>
        <end position="706"/>
    </location>
</feature>
<evidence type="ECO:0000256" key="5">
    <source>
        <dbReference type="ARBA" id="ARBA00023077"/>
    </source>
</evidence>
<dbReference type="RefSeq" id="WP_394835025.1">
    <property type="nucleotide sequence ID" value="NZ_CP089929.1"/>
</dbReference>
<dbReference type="InterPro" id="IPR012910">
    <property type="entry name" value="Plug_dom"/>
</dbReference>
<keyword evidence="6 8" id="KW-0472">Membrane</keyword>
<evidence type="ECO:0000256" key="4">
    <source>
        <dbReference type="ARBA" id="ARBA00022692"/>
    </source>
</evidence>
<evidence type="ECO:0000256" key="3">
    <source>
        <dbReference type="ARBA" id="ARBA00022452"/>
    </source>
</evidence>
<evidence type="ECO:0000256" key="8">
    <source>
        <dbReference type="PROSITE-ProRule" id="PRU01360"/>
    </source>
</evidence>
<keyword evidence="5 9" id="KW-0798">TonB box</keyword>
<dbReference type="InterPro" id="IPR000531">
    <property type="entry name" value="Beta-barrel_TonB"/>
</dbReference>
<evidence type="ECO:0000256" key="11">
    <source>
        <dbReference type="SAM" id="SignalP"/>
    </source>
</evidence>
<dbReference type="Gene3D" id="2.170.130.10">
    <property type="entry name" value="TonB-dependent receptor, plug domain"/>
    <property type="match status" value="1"/>
</dbReference>
<dbReference type="Pfam" id="PF07715">
    <property type="entry name" value="Plug"/>
    <property type="match status" value="1"/>
</dbReference>
<evidence type="ECO:0000259" key="13">
    <source>
        <dbReference type="Pfam" id="PF07715"/>
    </source>
</evidence>
<keyword evidence="15" id="KW-1185">Reference proteome</keyword>
<feature type="compositionally biased region" description="Pro residues" evidence="10">
    <location>
        <begin position="22"/>
        <end position="44"/>
    </location>
</feature>
<dbReference type="PANTHER" id="PTHR30442:SF0">
    <property type="entry name" value="FE(3+) DICITRATE TRANSPORT PROTEIN FECA"/>
    <property type="match status" value="1"/>
</dbReference>
<name>A0ABZ2L861_9BACT</name>
<evidence type="ECO:0000313" key="14">
    <source>
        <dbReference type="EMBL" id="WXB05381.1"/>
    </source>
</evidence>
<comment type="subcellular location">
    <subcellularLocation>
        <location evidence="1 8">Cell outer membrane</location>
        <topology evidence="1 8">Multi-pass membrane protein</topology>
    </subcellularLocation>
</comment>